<dbReference type="GeneID" id="100212925"/>
<dbReference type="Proteomes" id="UP001652625">
    <property type="component" value="Chromosome 03"/>
</dbReference>
<evidence type="ECO:0000256" key="8">
    <source>
        <dbReference type="ARBA" id="ARBA00022741"/>
    </source>
</evidence>
<proteinExistence type="inferred from homology"/>
<dbReference type="InterPro" id="IPR001757">
    <property type="entry name" value="P_typ_ATPase"/>
</dbReference>
<keyword evidence="17" id="KW-1185">Reference proteome</keyword>
<comment type="similarity">
    <text evidence="2 15">Belongs to the cation transport ATPase (P-type) (TC 3.A.3) family. Type IIC subfamily.</text>
</comment>
<keyword evidence="5 15" id="KW-0633">Potassium transport</keyword>
<dbReference type="SMART" id="SM00831">
    <property type="entry name" value="Cation_ATPase_N"/>
    <property type="match status" value="1"/>
</dbReference>
<dbReference type="InterPro" id="IPR036412">
    <property type="entry name" value="HAD-like_sf"/>
</dbReference>
<evidence type="ECO:0000313" key="17">
    <source>
        <dbReference type="Proteomes" id="UP001652625"/>
    </source>
</evidence>
<feature type="transmembrane region" description="Helical" evidence="15">
    <location>
        <begin position="128"/>
        <end position="146"/>
    </location>
</feature>
<evidence type="ECO:0000256" key="3">
    <source>
        <dbReference type="ARBA" id="ARBA00022448"/>
    </source>
</evidence>
<dbReference type="Gene3D" id="1.20.1110.10">
    <property type="entry name" value="Calcium-transporting ATPase, transmembrane domain"/>
    <property type="match status" value="1"/>
</dbReference>
<keyword evidence="11" id="KW-1278">Translocase</keyword>
<dbReference type="RefSeq" id="XP_065649792.1">
    <property type="nucleotide sequence ID" value="XM_065793720.1"/>
</dbReference>
<evidence type="ECO:0000256" key="11">
    <source>
        <dbReference type="ARBA" id="ARBA00022967"/>
    </source>
</evidence>
<keyword evidence="12 15" id="KW-1133">Transmembrane helix</keyword>
<keyword evidence="14 15" id="KW-0472">Membrane</keyword>
<dbReference type="Gene3D" id="2.70.150.10">
    <property type="entry name" value="Calcium-transporting ATPase, cytoplasmic transduction domain A"/>
    <property type="match status" value="1"/>
</dbReference>
<dbReference type="SFLD" id="SFLDG00002">
    <property type="entry name" value="C1.7:_P-type_atpase_like"/>
    <property type="match status" value="1"/>
</dbReference>
<dbReference type="Gene3D" id="3.40.50.1000">
    <property type="entry name" value="HAD superfamily/HAD-like"/>
    <property type="match status" value="1"/>
</dbReference>
<evidence type="ECO:0000259" key="16">
    <source>
        <dbReference type="SMART" id="SM00831"/>
    </source>
</evidence>
<keyword evidence="15" id="KW-0479">Metal-binding</keyword>
<dbReference type="InterPro" id="IPR050510">
    <property type="entry name" value="Cation_transp_ATPase_P-type"/>
</dbReference>
<evidence type="ECO:0000256" key="2">
    <source>
        <dbReference type="ARBA" id="ARBA00006934"/>
    </source>
</evidence>
<dbReference type="InterPro" id="IPR023299">
    <property type="entry name" value="ATPase_P-typ_cyto_dom_N"/>
</dbReference>
<keyword evidence="8 15" id="KW-0547">Nucleotide-binding</keyword>
<reference evidence="18" key="1">
    <citation type="submission" date="2025-08" db="UniProtKB">
        <authorList>
            <consortium name="RefSeq"/>
        </authorList>
    </citation>
    <scope>IDENTIFICATION</scope>
</reference>
<evidence type="ECO:0000256" key="7">
    <source>
        <dbReference type="ARBA" id="ARBA00022692"/>
    </source>
</evidence>
<evidence type="ECO:0000256" key="6">
    <source>
        <dbReference type="ARBA" id="ARBA00022553"/>
    </source>
</evidence>
<feature type="transmembrane region" description="Helical" evidence="15">
    <location>
        <begin position="982"/>
        <end position="998"/>
    </location>
</feature>
<dbReference type="Pfam" id="PF13246">
    <property type="entry name" value="Cation_ATPase"/>
    <property type="match status" value="1"/>
</dbReference>
<keyword evidence="9 15" id="KW-0067">ATP-binding</keyword>
<dbReference type="InterPro" id="IPR008250">
    <property type="entry name" value="ATPase_P-typ_transduc_dom_A_sf"/>
</dbReference>
<feature type="transmembrane region" description="Helical" evidence="15">
    <location>
        <begin position="97"/>
        <end position="116"/>
    </location>
</feature>
<feature type="transmembrane region" description="Helical" evidence="15">
    <location>
        <begin position="945"/>
        <end position="967"/>
    </location>
</feature>
<dbReference type="SUPFAM" id="SSF81665">
    <property type="entry name" value="Calcium ATPase, transmembrane domain M"/>
    <property type="match status" value="1"/>
</dbReference>
<dbReference type="SUPFAM" id="SSF81653">
    <property type="entry name" value="Calcium ATPase, transduction domain A"/>
    <property type="match status" value="1"/>
</dbReference>
<evidence type="ECO:0000256" key="4">
    <source>
        <dbReference type="ARBA" id="ARBA00022475"/>
    </source>
</evidence>
<feature type="transmembrane region" description="Helical" evidence="15">
    <location>
        <begin position="913"/>
        <end position="933"/>
    </location>
</feature>
<keyword evidence="4" id="KW-1003">Cell membrane</keyword>
<organism evidence="17 18">
    <name type="scientific">Hydra vulgaris</name>
    <name type="common">Hydra</name>
    <name type="synonym">Hydra attenuata</name>
    <dbReference type="NCBI Taxonomy" id="6087"/>
    <lineage>
        <taxon>Eukaryota</taxon>
        <taxon>Metazoa</taxon>
        <taxon>Cnidaria</taxon>
        <taxon>Hydrozoa</taxon>
        <taxon>Hydroidolina</taxon>
        <taxon>Anthoathecata</taxon>
        <taxon>Aplanulata</taxon>
        <taxon>Hydridae</taxon>
        <taxon>Hydra</taxon>
    </lineage>
</organism>
<evidence type="ECO:0000256" key="13">
    <source>
        <dbReference type="ARBA" id="ARBA00023065"/>
    </source>
</evidence>
<accession>A0ABM4BL89</accession>
<dbReference type="Pfam" id="PF00689">
    <property type="entry name" value="Cation_ATPase_C"/>
    <property type="match status" value="1"/>
</dbReference>
<dbReference type="InterPro" id="IPR059000">
    <property type="entry name" value="ATPase_P-type_domA"/>
</dbReference>
<evidence type="ECO:0000256" key="15">
    <source>
        <dbReference type="RuleBase" id="RU362084"/>
    </source>
</evidence>
<dbReference type="PRINTS" id="PR00119">
    <property type="entry name" value="CATATPASE"/>
</dbReference>
<evidence type="ECO:0000256" key="5">
    <source>
        <dbReference type="ARBA" id="ARBA00022538"/>
    </source>
</evidence>
<name>A0ABM4BL89_HYDVU</name>
<feature type="transmembrane region" description="Helical" evidence="15">
    <location>
        <begin position="288"/>
        <end position="308"/>
    </location>
</feature>
<feature type="transmembrane region" description="Helical" evidence="15">
    <location>
        <begin position="314"/>
        <end position="341"/>
    </location>
</feature>
<dbReference type="SFLD" id="SFLDF00027">
    <property type="entry name" value="p-type_atpase"/>
    <property type="match status" value="1"/>
</dbReference>
<dbReference type="InterPro" id="IPR004014">
    <property type="entry name" value="ATPase_P-typ_cation-transptr_N"/>
</dbReference>
<dbReference type="PANTHER" id="PTHR43294">
    <property type="entry name" value="SODIUM/POTASSIUM-TRANSPORTING ATPASE SUBUNIT ALPHA"/>
    <property type="match status" value="1"/>
</dbReference>
<evidence type="ECO:0000256" key="9">
    <source>
        <dbReference type="ARBA" id="ARBA00022840"/>
    </source>
</evidence>
<evidence type="ECO:0000256" key="14">
    <source>
        <dbReference type="ARBA" id="ARBA00023136"/>
    </source>
</evidence>
<gene>
    <name evidence="18" type="primary">LOC100212925</name>
</gene>
<feature type="transmembrane region" description="Helical" evidence="15">
    <location>
        <begin position="801"/>
        <end position="821"/>
    </location>
</feature>
<keyword evidence="10 15" id="KW-0630">Potassium</keyword>
<dbReference type="SFLD" id="SFLDS00003">
    <property type="entry name" value="Haloacid_Dehalogenase"/>
    <property type="match status" value="1"/>
</dbReference>
<evidence type="ECO:0000313" key="18">
    <source>
        <dbReference type="RefSeq" id="XP_065649792.1"/>
    </source>
</evidence>
<protein>
    <recommendedName>
        <fullName evidence="15">Sodium/potassium-transporting ATPase subunit alpha</fullName>
    </recommendedName>
</protein>
<dbReference type="PROSITE" id="PS00154">
    <property type="entry name" value="ATPASE_E1_E2"/>
    <property type="match status" value="1"/>
</dbReference>
<dbReference type="CDD" id="cd01427">
    <property type="entry name" value="HAD_like"/>
    <property type="match status" value="1"/>
</dbReference>
<dbReference type="NCBIfam" id="TIGR01494">
    <property type="entry name" value="ATPase_P-type"/>
    <property type="match status" value="2"/>
</dbReference>
<dbReference type="Pfam" id="PF00690">
    <property type="entry name" value="Cation_ATPase_N"/>
    <property type="match status" value="1"/>
</dbReference>
<dbReference type="InterPro" id="IPR044492">
    <property type="entry name" value="P_typ_ATPase_HD_dom"/>
</dbReference>
<keyword evidence="6" id="KW-0597">Phosphoprotein</keyword>
<evidence type="ECO:0000256" key="10">
    <source>
        <dbReference type="ARBA" id="ARBA00022958"/>
    </source>
</evidence>
<feature type="domain" description="Cation-transporting P-type ATPase N-terminal" evidence="16">
    <location>
        <begin position="39"/>
        <end position="113"/>
    </location>
</feature>
<dbReference type="InterPro" id="IPR005775">
    <property type="entry name" value="P-type_ATPase_IIC"/>
</dbReference>
<dbReference type="Pfam" id="PF00122">
    <property type="entry name" value="E1-E2_ATPase"/>
    <property type="match status" value="1"/>
</dbReference>
<keyword evidence="7 15" id="KW-0812">Transmembrane</keyword>
<dbReference type="InterPro" id="IPR023298">
    <property type="entry name" value="ATPase_P-typ_TM_dom_sf"/>
</dbReference>
<dbReference type="InterPro" id="IPR018303">
    <property type="entry name" value="ATPase_P-typ_P_site"/>
</dbReference>
<dbReference type="InterPro" id="IPR006068">
    <property type="entry name" value="ATPase_P-typ_cation-transptr_C"/>
</dbReference>
<evidence type="ECO:0000256" key="1">
    <source>
        <dbReference type="ARBA" id="ARBA00004651"/>
    </source>
</evidence>
<dbReference type="NCBIfam" id="TIGR01106">
    <property type="entry name" value="ATPase-IIC_X-K"/>
    <property type="match status" value="1"/>
</dbReference>
<dbReference type="PRINTS" id="PR00121">
    <property type="entry name" value="NAKATPASE"/>
</dbReference>
<dbReference type="Gene3D" id="3.40.1110.10">
    <property type="entry name" value="Calcium-transporting ATPase, cytoplasmic domain N"/>
    <property type="match status" value="1"/>
</dbReference>
<keyword evidence="13 15" id="KW-0406">Ion transport</keyword>
<sequence>MLVQAVINLPIEINGSNPDKRNVSKKNYVEDLKKELEMNEHMIDLQDLLHQLETSIEKGLSSNIVARNIKRDGLNNLEDIKTTSEWIKFLKQMTNGFALLLWAGAILCYIVSIISFTSQPEPSYDEVYLGSALAIVVLITGIFSYYQEAKSTKIMKSFQKLIPQEATVLRDGLKMTINPSYCVVGDIVFVKSGDTIPADIRIFKSNGMKVDNSSLTGESEPQSRNTECTSDNPIETKNLGFFSTNVVEGEGVGIVVKTGNRTVMGRIANLASGLESGKTPIAIEIEHFIKIITFVAVFFGVLFFIISMAMGCNWLLSIIYLIGIIVSNVPEGLLCTVTVCLTLTAKKMAKKNCLVKHLQAVETLGSTSVICTDKTGTLTQNRMTVAHVWFDLQTVEINTSEKHTGFEKHHSSLTWKALVRIGALCSKAEFKDNQDNVLIMKKVCIGDASEIAILKFIENTVGDVMSTRSKNKKLAEIPFNSNTKYQVSVHEQENNSNSPYLAVMKGAPERVLEKCSSIMIDGIEEPINEDLVNMFNKAYDFLGGLGERVLGFAHCNLSSHQYPYGYEFNSEELNFQLDSYCFIGLMSMLDPPRPSVPDAVCRCRSAGIKVIMVTGDHPVTAKAIAKGVGIISKEIEVVDDFKMKLNIPIEEANNVQAKACVISGDTLKQMKQVELDNVLKNYTDIVFARTSPQQKLLIVEGCQRLGSIVAVTGDGVNDSPALKKADIGIAMGIAGSDVSKQAADIILLDDNFSSIVTGVEEGRLIFDNLKKSIVYSLTCNIPELTPFIFFIILNIPLPLGVIPMLLICVGTDIVPAISLAYEPAENDIMECKPRDSKLDKLVNSRLVCQSYAIRGVIESFGAFLSYFIVYGQNGFWPLYLIGLRSKWDDKTLNNVVDSYGNEWTYHQRKELESTGYTVFFAAIVVCQWGDLLASKTRRLSLFQQGMRNLLVIIAIFFETALACLAIYTPKLNNALSLRPIKFYYWLPGLPFSLLILIVDELRKYIISRCPRGWLDKEAYY</sequence>
<evidence type="ECO:0000256" key="12">
    <source>
        <dbReference type="ARBA" id="ARBA00022989"/>
    </source>
</evidence>
<dbReference type="SUPFAM" id="SSF56784">
    <property type="entry name" value="HAD-like"/>
    <property type="match status" value="1"/>
</dbReference>
<feature type="transmembrane region" description="Helical" evidence="15">
    <location>
        <begin position="773"/>
        <end position="795"/>
    </location>
</feature>
<dbReference type="PANTHER" id="PTHR43294:SF21">
    <property type="entry name" value="CATION TRANSPORTING ATPASE"/>
    <property type="match status" value="1"/>
</dbReference>
<dbReference type="InterPro" id="IPR023214">
    <property type="entry name" value="HAD_sf"/>
</dbReference>
<comment type="subcellular location">
    <subcellularLocation>
        <location evidence="1 15">Cell membrane</location>
        <topology evidence="1 15">Multi-pass membrane protein</topology>
    </subcellularLocation>
</comment>
<dbReference type="SUPFAM" id="SSF81660">
    <property type="entry name" value="Metal cation-transporting ATPase, ATP-binding domain N"/>
    <property type="match status" value="1"/>
</dbReference>
<keyword evidence="3 15" id="KW-0813">Transport</keyword>